<dbReference type="InterPro" id="IPR010285">
    <property type="entry name" value="DNA_helicase_pif1-like_DEAD"/>
</dbReference>
<dbReference type="Pfam" id="PF14493">
    <property type="entry name" value="HTH_40"/>
    <property type="match status" value="1"/>
</dbReference>
<protein>
    <recommendedName>
        <fullName evidence="1">AAA+ ATPase domain-containing protein</fullName>
    </recommendedName>
</protein>
<dbReference type="CDD" id="cd18809">
    <property type="entry name" value="SF1_C_RecD"/>
    <property type="match status" value="1"/>
</dbReference>
<dbReference type="RefSeq" id="WP_095909438.1">
    <property type="nucleotide sequence ID" value="NZ_CP022386.1"/>
</dbReference>
<evidence type="ECO:0000313" key="3">
    <source>
        <dbReference type="Proteomes" id="UP000217250"/>
    </source>
</evidence>
<dbReference type="AlphaFoldDB" id="A0A250FLS5"/>
<accession>A0A250FLS5</accession>
<dbReference type="GeneID" id="84807287"/>
<feature type="domain" description="AAA+ ATPase" evidence="1">
    <location>
        <begin position="14"/>
        <end position="162"/>
    </location>
</feature>
<evidence type="ECO:0000259" key="1">
    <source>
        <dbReference type="SMART" id="SM00382"/>
    </source>
</evidence>
<sequence length="766" mass="88323">MDIAQYVLDFVNQTHRSIFLTGKAGTGKTTLLHQIIATTYKNVMVAAPTGIAALNAKGVTLHSLFQLPLATFVPTYKEEAAWPGNLNIVTSKTLMKQQKMNTYKRRVLQKLELLIIDEVSMLRADTLDMINTVLKSIRGSSASFGGVQVLFIGDLLQLPPVVKQSEWDILQHYYKGISFFHAKVIEENPPLYLELEKVYRQSDEDFVQILNHLRTNEITQRDIQILQQYIQPTFKPSYNDGYITLTTHNYKADQLNAAAFSAIKAPVYTYQAEVKDEFPEYLYPLDTQLSLKVGAQVMFVKNDLEIPKRYYNGKIGEVVYLSKDEIRVRLSGEDTVIEVGKYIWEHVRYKSKTNSEEIEQEVLGTFTQYPLRLAWAITVHKSQGLTFDKAVIDLADAFASGQTYVALSRLRSLDGLVLLSSLNAKEFFTATDVIDYASQKADPDTLADTFSLERKAFLEKEVLKTFSWLDLAVQWGAHVNSYKVENARSLKSQFRQWAQEQAKTYDTIVQHSEKFLNQLKGILSQPDYDKHYLLERFHKAHDYFFPQLERLTIETFYTHLQVNGKKQVKAFSEELTQLEDIQIDAITQLLKTKIILESMITPSSEQEEKRAFERAKNYRERLIGRALEKWRENSLNGKFSTEEPTLVAEGKKEKKGKKEKAEKISTYARTLELWREKKNVAEIATERKLTESTIYGHLTKYVEEGVISIEEVLSSQRLQHLQETLPTISEEETLNELRARVGEEYSFGEIKLFRAYWFRQKKIKEA</sequence>
<dbReference type="OrthoDB" id="9763659at2"/>
<dbReference type="Pfam" id="PF05970">
    <property type="entry name" value="PIF1"/>
    <property type="match status" value="1"/>
</dbReference>
<name>A0A250FLS5_9FLAO</name>
<dbReference type="PANTHER" id="PTHR47642">
    <property type="entry name" value="ATP-DEPENDENT DNA HELICASE"/>
    <property type="match status" value="1"/>
</dbReference>
<dbReference type="GO" id="GO:0003678">
    <property type="term" value="F:DNA helicase activity"/>
    <property type="evidence" value="ECO:0007669"/>
    <property type="project" value="InterPro"/>
</dbReference>
<dbReference type="EMBL" id="CP022386">
    <property type="protein sequence ID" value="ATA85991.1"/>
    <property type="molecule type" value="Genomic_DNA"/>
</dbReference>
<evidence type="ECO:0000313" key="2">
    <source>
        <dbReference type="EMBL" id="ATA85991.1"/>
    </source>
</evidence>
<reference evidence="3" key="1">
    <citation type="submission" date="2017-06" db="EMBL/GenBank/DDBJ databases">
        <title>Capnocytophaga spp. assemblies.</title>
        <authorList>
            <person name="Gulvik C.A."/>
        </authorList>
    </citation>
    <scope>NUCLEOTIDE SEQUENCE [LARGE SCALE GENOMIC DNA]</scope>
    <source>
        <strain evidence="3">H1496</strain>
    </source>
</reference>
<dbReference type="SUPFAM" id="SSF52540">
    <property type="entry name" value="P-loop containing nucleoside triphosphate hydrolases"/>
    <property type="match status" value="2"/>
</dbReference>
<dbReference type="InterPro" id="IPR051055">
    <property type="entry name" value="PIF1_helicase"/>
</dbReference>
<dbReference type="InterPro" id="IPR003593">
    <property type="entry name" value="AAA+_ATPase"/>
</dbReference>
<dbReference type="PANTHER" id="PTHR47642:SF6">
    <property type="entry name" value="ATP-DEPENDENT DNA HELICASE"/>
    <property type="match status" value="1"/>
</dbReference>
<dbReference type="Gene3D" id="2.30.30.940">
    <property type="match status" value="1"/>
</dbReference>
<dbReference type="InterPro" id="IPR027417">
    <property type="entry name" value="P-loop_NTPase"/>
</dbReference>
<dbReference type="Proteomes" id="UP000217250">
    <property type="component" value="Chromosome"/>
</dbReference>
<proteinExistence type="predicted"/>
<gene>
    <name evidence="2" type="ORF">CGC50_01750</name>
</gene>
<dbReference type="GO" id="GO:0000723">
    <property type="term" value="P:telomere maintenance"/>
    <property type="evidence" value="ECO:0007669"/>
    <property type="project" value="InterPro"/>
</dbReference>
<dbReference type="InterPro" id="IPR029491">
    <property type="entry name" value="Helicase_HTH"/>
</dbReference>
<organism evidence="2 3">
    <name type="scientific">Capnocytophaga gingivalis</name>
    <dbReference type="NCBI Taxonomy" id="1017"/>
    <lineage>
        <taxon>Bacteria</taxon>
        <taxon>Pseudomonadati</taxon>
        <taxon>Bacteroidota</taxon>
        <taxon>Flavobacteriia</taxon>
        <taxon>Flavobacteriales</taxon>
        <taxon>Flavobacteriaceae</taxon>
        <taxon>Capnocytophaga</taxon>
    </lineage>
</organism>
<dbReference type="GO" id="GO:0006281">
    <property type="term" value="P:DNA repair"/>
    <property type="evidence" value="ECO:0007669"/>
    <property type="project" value="InterPro"/>
</dbReference>
<dbReference type="SMART" id="SM00382">
    <property type="entry name" value="AAA"/>
    <property type="match status" value="1"/>
</dbReference>
<dbReference type="KEGG" id="cgh:CGC50_01750"/>
<dbReference type="Gene3D" id="3.40.50.300">
    <property type="entry name" value="P-loop containing nucleotide triphosphate hydrolases"/>
    <property type="match status" value="2"/>
</dbReference>
<dbReference type="FunFam" id="3.40.50.300:FF:001498">
    <property type="entry name" value="ATP-dependent DNA helicase"/>
    <property type="match status" value="1"/>
</dbReference>